<keyword evidence="7" id="KW-1185">Reference proteome</keyword>
<evidence type="ECO:0000256" key="3">
    <source>
        <dbReference type="ARBA" id="ARBA00022989"/>
    </source>
</evidence>
<feature type="transmembrane region" description="Helical" evidence="5">
    <location>
        <begin position="40"/>
        <end position="58"/>
    </location>
</feature>
<dbReference type="InterPro" id="IPR039020">
    <property type="entry name" value="PaxB-like"/>
</dbReference>
<evidence type="ECO:0000313" key="6">
    <source>
        <dbReference type="EMBL" id="GEO07692.1"/>
    </source>
</evidence>
<gene>
    <name evidence="6" type="ORF">SAE01_01880</name>
</gene>
<protein>
    <submittedName>
        <fullName evidence="6">Uncharacterized protein</fullName>
    </submittedName>
</protein>
<dbReference type="EMBL" id="BJYT01000001">
    <property type="protein sequence ID" value="GEO07692.1"/>
    <property type="molecule type" value="Genomic_DNA"/>
</dbReference>
<dbReference type="GO" id="GO:0016829">
    <property type="term" value="F:lyase activity"/>
    <property type="evidence" value="ECO:0007669"/>
    <property type="project" value="InterPro"/>
</dbReference>
<dbReference type="Proteomes" id="UP000321513">
    <property type="component" value="Unassembled WGS sequence"/>
</dbReference>
<feature type="transmembrane region" description="Helical" evidence="5">
    <location>
        <begin position="126"/>
        <end position="145"/>
    </location>
</feature>
<feature type="transmembrane region" description="Helical" evidence="5">
    <location>
        <begin position="180"/>
        <end position="199"/>
    </location>
</feature>
<feature type="transmembrane region" description="Helical" evidence="5">
    <location>
        <begin position="99"/>
        <end position="120"/>
    </location>
</feature>
<keyword evidence="2 5" id="KW-0812">Transmembrane</keyword>
<accession>A0A512B6V7</accession>
<evidence type="ECO:0000256" key="2">
    <source>
        <dbReference type="ARBA" id="ARBA00022692"/>
    </source>
</evidence>
<organism evidence="6 7">
    <name type="scientific">Segetibacter aerophilus</name>
    <dbReference type="NCBI Taxonomy" id="670293"/>
    <lineage>
        <taxon>Bacteria</taxon>
        <taxon>Pseudomonadati</taxon>
        <taxon>Bacteroidota</taxon>
        <taxon>Chitinophagia</taxon>
        <taxon>Chitinophagales</taxon>
        <taxon>Chitinophagaceae</taxon>
        <taxon>Segetibacter</taxon>
    </lineage>
</organism>
<evidence type="ECO:0000313" key="7">
    <source>
        <dbReference type="Proteomes" id="UP000321513"/>
    </source>
</evidence>
<feature type="transmembrane region" description="Helical" evidence="5">
    <location>
        <begin position="6"/>
        <end position="28"/>
    </location>
</feature>
<comment type="subcellular location">
    <subcellularLocation>
        <location evidence="1">Membrane</location>
        <topology evidence="1">Multi-pass membrane protein</topology>
    </subcellularLocation>
</comment>
<sequence length="210" mass="23855">MEIGATLKTVLTIVSGLCWTTVYILIIIRSFRDKTYGMPFWALAFNVGWEFIFSFVLIPDQLGLQGIINRIWLAFDVVILVTYVMYGKKEWPKNVPESVFYPYSLLGLIVGYLFVYFMSVELDHSQGMYAAFVQNLMMSLLFISMLNNRKSRQGQSVAIAVLKMIGTLAPTILFGAKSPFVLFLGLSCFVFDFIYTVLLSKTAKTPKQEI</sequence>
<dbReference type="AlphaFoldDB" id="A0A512B6V7"/>
<dbReference type="PANTHER" id="PTHR42038:SF2">
    <property type="entry name" value="TERPENE CYCLASE AUSL"/>
    <property type="match status" value="1"/>
</dbReference>
<name>A0A512B6V7_9BACT</name>
<dbReference type="OrthoDB" id="7825963at2"/>
<evidence type="ECO:0000256" key="4">
    <source>
        <dbReference type="ARBA" id="ARBA00023136"/>
    </source>
</evidence>
<proteinExistence type="predicted"/>
<dbReference type="PANTHER" id="PTHR42038">
    <property type="match status" value="1"/>
</dbReference>
<keyword evidence="4 5" id="KW-0472">Membrane</keyword>
<evidence type="ECO:0000256" key="5">
    <source>
        <dbReference type="SAM" id="Phobius"/>
    </source>
</evidence>
<feature type="transmembrane region" description="Helical" evidence="5">
    <location>
        <begin position="70"/>
        <end position="87"/>
    </location>
</feature>
<dbReference type="Pfam" id="PF25129">
    <property type="entry name" value="Pyr4-TMTC"/>
    <property type="match status" value="1"/>
</dbReference>
<reference evidence="6 7" key="1">
    <citation type="submission" date="2019-07" db="EMBL/GenBank/DDBJ databases">
        <title>Whole genome shotgun sequence of Segetibacter aerophilus NBRC 106135.</title>
        <authorList>
            <person name="Hosoyama A."/>
            <person name="Uohara A."/>
            <person name="Ohji S."/>
            <person name="Ichikawa N."/>
        </authorList>
    </citation>
    <scope>NUCLEOTIDE SEQUENCE [LARGE SCALE GENOMIC DNA]</scope>
    <source>
        <strain evidence="6 7">NBRC 106135</strain>
    </source>
</reference>
<dbReference type="RefSeq" id="WP_147201654.1">
    <property type="nucleotide sequence ID" value="NZ_BJYT01000001.1"/>
</dbReference>
<keyword evidence="3 5" id="KW-1133">Transmembrane helix</keyword>
<dbReference type="GO" id="GO:0016020">
    <property type="term" value="C:membrane"/>
    <property type="evidence" value="ECO:0007669"/>
    <property type="project" value="UniProtKB-SubCell"/>
</dbReference>
<evidence type="ECO:0000256" key="1">
    <source>
        <dbReference type="ARBA" id="ARBA00004141"/>
    </source>
</evidence>
<comment type="caution">
    <text evidence="6">The sequence shown here is derived from an EMBL/GenBank/DDBJ whole genome shotgun (WGS) entry which is preliminary data.</text>
</comment>
<feature type="transmembrane region" description="Helical" evidence="5">
    <location>
        <begin position="157"/>
        <end position="174"/>
    </location>
</feature>